<organism evidence="5 6">
    <name type="scientific">Vibrio coralliirubri</name>
    <dbReference type="NCBI Taxonomy" id="1516159"/>
    <lineage>
        <taxon>Bacteria</taxon>
        <taxon>Pseudomonadati</taxon>
        <taxon>Pseudomonadota</taxon>
        <taxon>Gammaproteobacteria</taxon>
        <taxon>Vibrionales</taxon>
        <taxon>Vibrionaceae</taxon>
        <taxon>Vibrio</taxon>
    </lineage>
</organism>
<reference evidence="5 6" key="1">
    <citation type="submission" date="2014-06" db="EMBL/GenBank/DDBJ databases">
        <authorList>
            <person name="Le Roux F."/>
        </authorList>
    </citation>
    <scope>NUCLEOTIDE SEQUENCE [LARGE SCALE GENOMIC DNA]</scope>
    <source>
        <strain evidence="5 6">J2-31</strain>
    </source>
</reference>
<dbReference type="GO" id="GO:0003677">
    <property type="term" value="F:DNA binding"/>
    <property type="evidence" value="ECO:0007669"/>
    <property type="project" value="UniProtKB-UniRule"/>
</dbReference>
<dbReference type="GO" id="GO:0006355">
    <property type="term" value="P:regulation of DNA-templated transcription"/>
    <property type="evidence" value="ECO:0007669"/>
    <property type="project" value="InterPro"/>
</dbReference>
<evidence type="ECO:0000313" key="5">
    <source>
        <dbReference type="EMBL" id="CDT61253.1"/>
    </source>
</evidence>
<dbReference type="Pfam" id="PF00486">
    <property type="entry name" value="Trans_reg_C"/>
    <property type="match status" value="1"/>
</dbReference>
<dbReference type="RefSeq" id="WP_050650189.1">
    <property type="nucleotide sequence ID" value="NZ_LK933975.1"/>
</dbReference>
<dbReference type="SUPFAM" id="SSF46894">
    <property type="entry name" value="C-terminal effector domain of the bipartite response regulators"/>
    <property type="match status" value="1"/>
</dbReference>
<gene>
    <name evidence="5" type="ORF">VCR31J2_1270540</name>
</gene>
<keyword evidence="3" id="KW-1133">Transmembrane helix</keyword>
<feature type="domain" description="OmpR/PhoB-type" evidence="4">
    <location>
        <begin position="1"/>
        <end position="99"/>
    </location>
</feature>
<dbReference type="EMBL" id="CCKJ01000032">
    <property type="protein sequence ID" value="CDT61253.1"/>
    <property type="molecule type" value="Genomic_DNA"/>
</dbReference>
<evidence type="ECO:0000256" key="3">
    <source>
        <dbReference type="SAM" id="Phobius"/>
    </source>
</evidence>
<dbReference type="Gene3D" id="1.10.10.10">
    <property type="entry name" value="Winged helix-like DNA-binding domain superfamily/Winged helix DNA-binding domain"/>
    <property type="match status" value="1"/>
</dbReference>
<keyword evidence="6" id="KW-1185">Reference proteome</keyword>
<proteinExistence type="predicted"/>
<dbReference type="SMART" id="SM00862">
    <property type="entry name" value="Trans_reg_C"/>
    <property type="match status" value="1"/>
</dbReference>
<keyword evidence="3" id="KW-0812">Transmembrane</keyword>
<dbReference type="PROSITE" id="PS51755">
    <property type="entry name" value="OMPR_PHOB"/>
    <property type="match status" value="1"/>
</dbReference>
<dbReference type="InterPro" id="IPR001867">
    <property type="entry name" value="OmpR/PhoB-type_DNA-bd"/>
</dbReference>
<name>A0AA87C0Y4_9VIBR</name>
<dbReference type="Proteomes" id="UP000041625">
    <property type="component" value="Unassembled WGS sequence"/>
</dbReference>
<keyword evidence="3" id="KW-0472">Membrane</keyword>
<feature type="DNA-binding region" description="OmpR/PhoB-type" evidence="2">
    <location>
        <begin position="1"/>
        <end position="99"/>
    </location>
</feature>
<dbReference type="CDD" id="cd00383">
    <property type="entry name" value="trans_reg_C"/>
    <property type="match status" value="1"/>
</dbReference>
<evidence type="ECO:0000256" key="2">
    <source>
        <dbReference type="PROSITE-ProRule" id="PRU01091"/>
    </source>
</evidence>
<accession>A0AA87C0Y4</accession>
<dbReference type="GO" id="GO:0000160">
    <property type="term" value="P:phosphorelay signal transduction system"/>
    <property type="evidence" value="ECO:0007669"/>
    <property type="project" value="InterPro"/>
</dbReference>
<evidence type="ECO:0000256" key="1">
    <source>
        <dbReference type="ARBA" id="ARBA00023125"/>
    </source>
</evidence>
<dbReference type="InterPro" id="IPR036388">
    <property type="entry name" value="WH-like_DNA-bd_sf"/>
</dbReference>
<comment type="caution">
    <text evidence="5">The sequence shown here is derived from an EMBL/GenBank/DDBJ whole genome shotgun (WGS) entry which is preliminary data.</text>
</comment>
<dbReference type="InterPro" id="IPR016032">
    <property type="entry name" value="Sig_transdc_resp-reg_C-effctor"/>
</dbReference>
<dbReference type="AlphaFoldDB" id="A0AA87C0Y4"/>
<evidence type="ECO:0000259" key="4">
    <source>
        <dbReference type="PROSITE" id="PS51755"/>
    </source>
</evidence>
<feature type="transmembrane region" description="Helical" evidence="3">
    <location>
        <begin position="164"/>
        <end position="182"/>
    </location>
</feature>
<keyword evidence="1 2" id="KW-0238">DNA-binding</keyword>
<protein>
    <recommendedName>
        <fullName evidence="4">OmpR/PhoB-type domain-containing protein</fullName>
    </recommendedName>
</protein>
<sequence length="183" mass="21048">MLLYLNSKRDALELYDGEPLTLLHSVPLSTIEFNVLYVLYDNSYKPCSRQDLKKAGWPNRVVGPNSLNVCIMNLRKKAKSLIPDSEIRVVPSHGYKLLIPTAIQLVEDGELPNIKPSTVAKRPKTLDPEPVMSRTLSARVKRPRIQPSVVNFDDEQQRLRWEDLILTTCIWIYAFALYYSIYN</sequence>
<evidence type="ECO:0000313" key="6">
    <source>
        <dbReference type="Proteomes" id="UP000041625"/>
    </source>
</evidence>